<dbReference type="GO" id="GO:0030864">
    <property type="term" value="C:cortical actin cytoskeleton"/>
    <property type="evidence" value="ECO:0007669"/>
    <property type="project" value="TreeGrafter"/>
</dbReference>
<feature type="repeat" description="WD" evidence="4">
    <location>
        <begin position="401"/>
        <end position="442"/>
    </location>
</feature>
<dbReference type="Pfam" id="PF00400">
    <property type="entry name" value="WD40"/>
    <property type="match status" value="6"/>
</dbReference>
<dbReference type="FunFam" id="2.130.10.10:FF:000167">
    <property type="entry name" value="Actin-interacting protein 1"/>
    <property type="match status" value="1"/>
</dbReference>
<reference evidence="6 7" key="1">
    <citation type="journal article" date="2016" name="Front. Microbiol.">
        <title>Genome and transcriptome sequences reveal the specific parasitism of the nematophagous Purpureocillium lilacinum 36-1.</title>
        <authorList>
            <person name="Xie J."/>
            <person name="Li S."/>
            <person name="Mo C."/>
            <person name="Xiao X."/>
            <person name="Peng D."/>
            <person name="Wang G."/>
            <person name="Xiao Y."/>
        </authorList>
    </citation>
    <scope>NUCLEOTIDE SEQUENCE [LARGE SCALE GENOMIC DNA]</scope>
    <source>
        <strain evidence="6 7">36-1</strain>
    </source>
</reference>
<evidence type="ECO:0000256" key="2">
    <source>
        <dbReference type="ARBA" id="ARBA00022737"/>
    </source>
</evidence>
<feature type="repeat" description="WD" evidence="4">
    <location>
        <begin position="666"/>
        <end position="709"/>
    </location>
</feature>
<dbReference type="SMART" id="SM00320">
    <property type="entry name" value="WD40"/>
    <property type="match status" value="9"/>
</dbReference>
<dbReference type="Gene3D" id="2.130.10.10">
    <property type="entry name" value="YVTN repeat-like/Quinoprotein amine dehydrogenase"/>
    <property type="match status" value="2"/>
</dbReference>
<dbReference type="GO" id="GO:0030042">
    <property type="term" value="P:actin filament depolymerization"/>
    <property type="evidence" value="ECO:0007669"/>
    <property type="project" value="TreeGrafter"/>
</dbReference>
<feature type="region of interest" description="Disordered" evidence="5">
    <location>
        <begin position="1"/>
        <end position="25"/>
    </location>
</feature>
<keyword evidence="1 4" id="KW-0853">WD repeat</keyword>
<dbReference type="EMBL" id="LCWV01000002">
    <property type="protein sequence ID" value="PWI75285.1"/>
    <property type="molecule type" value="Genomic_DNA"/>
</dbReference>
<dbReference type="PROSITE" id="PS00678">
    <property type="entry name" value="WD_REPEATS_1"/>
    <property type="match status" value="2"/>
</dbReference>
<gene>
    <name evidence="6" type="ORF">PCL_05943</name>
</gene>
<dbReference type="InterPro" id="IPR001680">
    <property type="entry name" value="WD40_rpt"/>
</dbReference>
<dbReference type="PROSITE" id="PS50294">
    <property type="entry name" value="WD_REPEATS_REGION"/>
    <property type="match status" value="4"/>
</dbReference>
<keyword evidence="2" id="KW-0677">Repeat</keyword>
<dbReference type="PANTHER" id="PTHR19856:SF0">
    <property type="entry name" value="WD REPEAT-CONTAINING PROTEIN 1"/>
    <property type="match status" value="1"/>
</dbReference>
<dbReference type="PROSITE" id="PS50082">
    <property type="entry name" value="WD_REPEATS_2"/>
    <property type="match status" value="6"/>
</dbReference>
<dbReference type="InterPro" id="IPR019775">
    <property type="entry name" value="WD40_repeat_CS"/>
</dbReference>
<protein>
    <submittedName>
        <fullName evidence="6">WD40 repeat-like-containing domain protein</fullName>
    </submittedName>
</protein>
<feature type="repeat" description="WD" evidence="4">
    <location>
        <begin position="873"/>
        <end position="904"/>
    </location>
</feature>
<proteinExistence type="inferred from homology"/>
<evidence type="ECO:0000256" key="4">
    <source>
        <dbReference type="PROSITE-ProRule" id="PRU00221"/>
    </source>
</evidence>
<evidence type="ECO:0000256" key="3">
    <source>
        <dbReference type="ARBA" id="ARBA00038366"/>
    </source>
</evidence>
<comment type="similarity">
    <text evidence="3">Belongs to the WD repeat AIP1 family.</text>
</comment>
<dbReference type="CDD" id="cd00200">
    <property type="entry name" value="WD40"/>
    <property type="match status" value="1"/>
</dbReference>
<feature type="repeat" description="WD" evidence="4">
    <location>
        <begin position="575"/>
        <end position="616"/>
    </location>
</feature>
<evidence type="ECO:0000313" key="6">
    <source>
        <dbReference type="EMBL" id="PWI75285.1"/>
    </source>
</evidence>
<dbReference type="Proteomes" id="UP000245956">
    <property type="component" value="Unassembled WGS sequence"/>
</dbReference>
<feature type="repeat" description="WD" evidence="4">
    <location>
        <begin position="531"/>
        <end position="572"/>
    </location>
</feature>
<dbReference type="InterPro" id="IPR011047">
    <property type="entry name" value="Quinoprotein_ADH-like_sf"/>
</dbReference>
<dbReference type="InterPro" id="IPR015943">
    <property type="entry name" value="WD40/YVTN_repeat-like_dom_sf"/>
</dbReference>
<feature type="repeat" description="WD" evidence="4">
    <location>
        <begin position="918"/>
        <end position="954"/>
    </location>
</feature>
<dbReference type="FunFam" id="2.130.10.10:FF:000102">
    <property type="entry name" value="Actin-interacting protein 1"/>
    <property type="match status" value="1"/>
</dbReference>
<dbReference type="AlphaFoldDB" id="A0A2U3EL96"/>
<feature type="region of interest" description="Disordered" evidence="5">
    <location>
        <begin position="278"/>
        <end position="320"/>
    </location>
</feature>
<name>A0A2U3EL96_PURLI</name>
<evidence type="ECO:0000313" key="7">
    <source>
        <dbReference type="Proteomes" id="UP000245956"/>
    </source>
</evidence>
<sequence>MFPSGDRGPPLAITLPVSPGEQGSMQTRDSYRMLRRGGRVSSAVPPANMPSWWAAAAVAGLGAPSPPRQAAPLAIPVFSLAKRAHHSLVLVLDGWHAGASGTVISSAWRVVVAWCLPPRCWSTRGGETAGNGLVSMRLRRGGKEKSPGRREVWSGLVQQTSPLRARAGAVCPVAAAAPLPLCAALPLCASRKRCQRRRGPETRMGISFSSQPDGRSEEAFHMKNRLAESPSIQAVPSSKAAAGPDVILGGIHFDLLPRSHPPGVRTWAALSSTTAAAPQATSCHRASQLTAPPQPLHPSLKLNPPPPEASRTDSSSTASRRVRCNGFSVYYHRAHPGRCAGHHARSAHAAVRRFKGPADSLRGESRVQQCRIEQPLTSGSLQSGKSIFVRSIDNPADCKEYTGHTAPTTVARFAPNGFKVASGDASGMLRVWEPESIESTRGEYGIISGRLNDIAWDGDSQRIIAVGDGKEQFGRCITADSGNSVGEIIGHSKSVNAVAMKAQRPFRAATVGDDANMVFYHGAPYKFNEKNSMHKGFVLGAAYSPDGNTLATVGADKRIQLYDGKTGQPTKQLGDGEHTGSIFALSWSQDGKKFATASADQTVKLWDADAGTVIQTWKFGDGVSVADQQVGVVIPHGRTDGLIISVSLRGELIYLNEGKTEPIKIVHGHNKGITALTPSSDGKGSAVWTGSFDGRVCSWDVATGTAAVVDGEPHTNQVAQLTGNAGKIYSAGWDDTLKIVDESAKTFLGQSIKLSAQPKGASAGDKIVYVATVSGIAAYSNDALLKETSLSYTPGAIATSGSFVAVGADQNSVRIYKADPSGGLEQVQAIANPTGTISALAFSKDGSHLAAGNSVGKIYVYKTGSWETVADRWSAHTARVTCIAWDDSGAYAASGSLDTNVFVWCLEKKNQGKRIKAANAHKDGVSGISWVEGGKVASAGGDATVKIWNVTNLP</sequence>
<evidence type="ECO:0000256" key="5">
    <source>
        <dbReference type="SAM" id="MobiDB-lite"/>
    </source>
</evidence>
<comment type="caution">
    <text evidence="6">The sequence shown here is derived from an EMBL/GenBank/DDBJ whole genome shotgun (WGS) entry which is preliminary data.</text>
</comment>
<evidence type="ECO:0000256" key="1">
    <source>
        <dbReference type="ARBA" id="ARBA00022574"/>
    </source>
</evidence>
<dbReference type="SUPFAM" id="SSF50998">
    <property type="entry name" value="Quinoprotein alcohol dehydrogenase-like"/>
    <property type="match status" value="1"/>
</dbReference>
<dbReference type="GO" id="GO:0051015">
    <property type="term" value="F:actin filament binding"/>
    <property type="evidence" value="ECO:0007669"/>
    <property type="project" value="TreeGrafter"/>
</dbReference>
<organism evidence="6 7">
    <name type="scientific">Purpureocillium lilacinum</name>
    <name type="common">Paecilomyces lilacinus</name>
    <dbReference type="NCBI Taxonomy" id="33203"/>
    <lineage>
        <taxon>Eukaryota</taxon>
        <taxon>Fungi</taxon>
        <taxon>Dikarya</taxon>
        <taxon>Ascomycota</taxon>
        <taxon>Pezizomycotina</taxon>
        <taxon>Sordariomycetes</taxon>
        <taxon>Hypocreomycetidae</taxon>
        <taxon>Hypocreales</taxon>
        <taxon>Ophiocordycipitaceae</taxon>
        <taxon>Purpureocillium</taxon>
    </lineage>
</organism>
<dbReference type="PANTHER" id="PTHR19856">
    <property type="entry name" value="WD-REPEATCONTAINING PROTEIN WDR1"/>
    <property type="match status" value="1"/>
</dbReference>
<accession>A0A2U3EL96</accession>